<dbReference type="SUPFAM" id="SSF143212">
    <property type="entry name" value="Rv2632c-like"/>
    <property type="match status" value="1"/>
</dbReference>
<dbReference type="EMBL" id="MASU01000005">
    <property type="protein sequence ID" value="PXY36198.1"/>
    <property type="molecule type" value="Genomic_DNA"/>
</dbReference>
<dbReference type="OrthoDB" id="4828144at2"/>
<keyword evidence="3" id="KW-1185">Reference proteome</keyword>
<dbReference type="RefSeq" id="WP_110336198.1">
    <property type="nucleotide sequence ID" value="NZ_JBHVKT010000012.1"/>
</dbReference>
<reference evidence="2 3" key="1">
    <citation type="submission" date="2016-07" db="EMBL/GenBank/DDBJ databases">
        <title>Draft genome sequence of Prauserella sp. YIM 121212, isolated from alkaline soil.</title>
        <authorList>
            <person name="Ruckert C."/>
            <person name="Albersmeier A."/>
            <person name="Jiang C.-L."/>
            <person name="Jiang Y."/>
            <person name="Kalinowski J."/>
            <person name="Schneider O."/>
            <person name="Winkler A."/>
            <person name="Zotchev S.B."/>
        </authorList>
    </citation>
    <scope>NUCLEOTIDE SEQUENCE [LARGE SCALE GENOMIC DNA]</scope>
    <source>
        <strain evidence="2 3">YIM 121212</strain>
    </source>
</reference>
<feature type="compositionally biased region" description="Low complexity" evidence="1">
    <location>
        <begin position="28"/>
        <end position="39"/>
    </location>
</feature>
<evidence type="ECO:0000313" key="3">
    <source>
        <dbReference type="Proteomes" id="UP000247892"/>
    </source>
</evidence>
<evidence type="ECO:0000256" key="1">
    <source>
        <dbReference type="SAM" id="MobiDB-lite"/>
    </source>
</evidence>
<protein>
    <recommendedName>
        <fullName evidence="4">DUF1876 domain-containing protein</fullName>
    </recommendedName>
</protein>
<feature type="region of interest" description="Disordered" evidence="1">
    <location>
        <begin position="22"/>
        <end position="48"/>
    </location>
</feature>
<gene>
    <name evidence="2" type="ORF">BA062_12230</name>
</gene>
<organism evidence="2 3">
    <name type="scientific">Prauserella flavalba</name>
    <dbReference type="NCBI Taxonomy" id="1477506"/>
    <lineage>
        <taxon>Bacteria</taxon>
        <taxon>Bacillati</taxon>
        <taxon>Actinomycetota</taxon>
        <taxon>Actinomycetes</taxon>
        <taxon>Pseudonocardiales</taxon>
        <taxon>Pseudonocardiaceae</taxon>
        <taxon>Prauserella</taxon>
    </lineage>
</organism>
<dbReference type="InterPro" id="IPR038070">
    <property type="entry name" value="Rv2632c-like_sf"/>
</dbReference>
<dbReference type="Pfam" id="PF08962">
    <property type="entry name" value="Rv2632c-like"/>
    <property type="match status" value="1"/>
</dbReference>
<sequence length="89" mass="9769">MEHETRWTVDIDIHEYDDRTRAEARLSTGAGTERTGTGTARKHPHDANVPAIGDELAVARAMADLSHQLIEATAADIEAVTRRPAHLTE</sequence>
<dbReference type="Proteomes" id="UP000247892">
    <property type="component" value="Unassembled WGS sequence"/>
</dbReference>
<dbReference type="Gene3D" id="3.30.160.240">
    <property type="entry name" value="Rv1738"/>
    <property type="match status" value="1"/>
</dbReference>
<dbReference type="InterPro" id="IPR015057">
    <property type="entry name" value="Rv2632c-like"/>
</dbReference>
<accession>A0A318LV12</accession>
<comment type="caution">
    <text evidence="2">The sequence shown here is derived from an EMBL/GenBank/DDBJ whole genome shotgun (WGS) entry which is preliminary data.</text>
</comment>
<evidence type="ECO:0008006" key="4">
    <source>
        <dbReference type="Google" id="ProtNLM"/>
    </source>
</evidence>
<proteinExistence type="predicted"/>
<dbReference type="AlphaFoldDB" id="A0A318LV12"/>
<evidence type="ECO:0000313" key="2">
    <source>
        <dbReference type="EMBL" id="PXY36198.1"/>
    </source>
</evidence>
<name>A0A318LV12_9PSEU</name>